<dbReference type="STRING" id="380244.SAMN05216298_0855"/>
<dbReference type="SUPFAM" id="SSF56112">
    <property type="entry name" value="Protein kinase-like (PK-like)"/>
    <property type="match status" value="1"/>
</dbReference>
<protein>
    <submittedName>
        <fullName evidence="2">Phosphotransferase enzyme family protein</fullName>
    </submittedName>
</protein>
<reference evidence="3" key="1">
    <citation type="submission" date="2016-10" db="EMBL/GenBank/DDBJ databases">
        <authorList>
            <person name="Varghese N."/>
            <person name="Submissions S."/>
        </authorList>
    </citation>
    <scope>NUCLEOTIDE SEQUENCE [LARGE SCALE GENOMIC DNA]</scope>
    <source>
        <strain evidence="3">CGMCC 4.3147</strain>
    </source>
</reference>
<evidence type="ECO:0000313" key="3">
    <source>
        <dbReference type="Proteomes" id="UP000198662"/>
    </source>
</evidence>
<accession>A0A1G9DF54</accession>
<dbReference type="OrthoDB" id="115252at2"/>
<dbReference type="InterPro" id="IPR002575">
    <property type="entry name" value="Aminoglycoside_PTrfase"/>
</dbReference>
<evidence type="ECO:0000313" key="2">
    <source>
        <dbReference type="EMBL" id="SDK62508.1"/>
    </source>
</evidence>
<sequence length="278" mass="29247">MREPERRRAVEAARAVGNGLGLRGDVAIVLHDSNKLSVRLLPGDVLARVAPAAHGVAGFEIALAQRLAEAGCPVARVAAPGVHARDGFDVTLWTFYETASPEVPADAYADALARLHAGMRGVEAPAPHFTERVGAALAIVADRGTSPGLAEDDRELLVGVLRDLGASVAGRGTDQLLHGEPHQGNLLAAKEGPLFVDFETACVGPVEFDLAHAPDEVADHYPAADPELVRDCRLLMLAMIVAWRWEPGDDLPDGERLSAEWLAALRAGANGRQGGGTP</sequence>
<dbReference type="InterPro" id="IPR011009">
    <property type="entry name" value="Kinase-like_dom_sf"/>
</dbReference>
<dbReference type="AlphaFoldDB" id="A0A1G9DF54"/>
<organism evidence="2 3">
    <name type="scientific">Glycomyces sambucus</name>
    <dbReference type="NCBI Taxonomy" id="380244"/>
    <lineage>
        <taxon>Bacteria</taxon>
        <taxon>Bacillati</taxon>
        <taxon>Actinomycetota</taxon>
        <taxon>Actinomycetes</taxon>
        <taxon>Glycomycetales</taxon>
        <taxon>Glycomycetaceae</taxon>
        <taxon>Glycomyces</taxon>
    </lineage>
</organism>
<evidence type="ECO:0000259" key="1">
    <source>
        <dbReference type="Pfam" id="PF01636"/>
    </source>
</evidence>
<dbReference type="RefSeq" id="WP_091043256.1">
    <property type="nucleotide sequence ID" value="NZ_FNGF01000001.1"/>
</dbReference>
<dbReference type="Gene3D" id="3.90.1200.10">
    <property type="match status" value="1"/>
</dbReference>
<keyword evidence="3" id="KW-1185">Reference proteome</keyword>
<feature type="domain" description="Aminoglycoside phosphotransferase" evidence="1">
    <location>
        <begin position="43"/>
        <end position="218"/>
    </location>
</feature>
<keyword evidence="2" id="KW-0808">Transferase</keyword>
<dbReference type="EMBL" id="FNGF01000001">
    <property type="protein sequence ID" value="SDK62508.1"/>
    <property type="molecule type" value="Genomic_DNA"/>
</dbReference>
<proteinExistence type="predicted"/>
<dbReference type="GO" id="GO:0016740">
    <property type="term" value="F:transferase activity"/>
    <property type="evidence" value="ECO:0007669"/>
    <property type="project" value="UniProtKB-KW"/>
</dbReference>
<dbReference type="Proteomes" id="UP000198662">
    <property type="component" value="Unassembled WGS sequence"/>
</dbReference>
<gene>
    <name evidence="2" type="ORF">SAMN05216298_0855</name>
</gene>
<dbReference type="Pfam" id="PF01636">
    <property type="entry name" value="APH"/>
    <property type="match status" value="1"/>
</dbReference>
<name>A0A1G9DF54_9ACTN</name>